<dbReference type="PANTHER" id="PTHR43877">
    <property type="entry name" value="AMINOALKYLPHOSPHONATE N-ACETYLTRANSFERASE-RELATED-RELATED"/>
    <property type="match status" value="1"/>
</dbReference>
<keyword evidence="2" id="KW-0012">Acyltransferase</keyword>
<sequence length="161" mass="18137">MRPTLRRLGPSDWRTWRDVRLAALAESPRAFASSLAKESGYVESDWRDWLDPARGLKAVAENGTGLVGAWVPEDRHGAVELYSMWVHPEWRGQGVGDLLIEDVLAWTAENGHTRVDLWLAEGNVAAERLYERHGFCMTEESQPHPGHEGVLEHVMTRQLSG</sequence>
<evidence type="ECO:0000313" key="4">
    <source>
        <dbReference type="EMBL" id="MDI6105563.1"/>
    </source>
</evidence>
<dbReference type="RefSeq" id="WP_282767030.1">
    <property type="nucleotide sequence ID" value="NZ_JASCTH010000048.1"/>
</dbReference>
<accession>A0ABT6X0P7</accession>
<name>A0ABT6X0P7_9ACTN</name>
<dbReference type="Proteomes" id="UP001241758">
    <property type="component" value="Unassembled WGS sequence"/>
</dbReference>
<dbReference type="EMBL" id="JASCTH010000048">
    <property type="protein sequence ID" value="MDI6105563.1"/>
    <property type="molecule type" value="Genomic_DNA"/>
</dbReference>
<evidence type="ECO:0000313" key="5">
    <source>
        <dbReference type="Proteomes" id="UP001241758"/>
    </source>
</evidence>
<proteinExistence type="predicted"/>
<dbReference type="Gene3D" id="3.40.630.30">
    <property type="match status" value="1"/>
</dbReference>
<reference evidence="4 5" key="1">
    <citation type="submission" date="2023-05" db="EMBL/GenBank/DDBJ databases">
        <title>Actinoplanes sp. NEAU-A12 genome sequencing.</title>
        <authorList>
            <person name="Wang Z.-S."/>
        </authorList>
    </citation>
    <scope>NUCLEOTIDE SEQUENCE [LARGE SCALE GENOMIC DNA]</scope>
    <source>
        <strain evidence="4 5">NEAU-A12</strain>
    </source>
</reference>
<comment type="caution">
    <text evidence="4">The sequence shown here is derived from an EMBL/GenBank/DDBJ whole genome shotgun (WGS) entry which is preliminary data.</text>
</comment>
<dbReference type="InterPro" id="IPR000182">
    <property type="entry name" value="GNAT_dom"/>
</dbReference>
<feature type="domain" description="N-acetyltransferase" evidence="3">
    <location>
        <begin position="3"/>
        <end position="158"/>
    </location>
</feature>
<evidence type="ECO:0000256" key="1">
    <source>
        <dbReference type="ARBA" id="ARBA00022679"/>
    </source>
</evidence>
<keyword evidence="1" id="KW-0808">Transferase</keyword>
<organism evidence="4 5">
    <name type="scientific">Actinoplanes sandaracinus</name>
    <dbReference type="NCBI Taxonomy" id="3045177"/>
    <lineage>
        <taxon>Bacteria</taxon>
        <taxon>Bacillati</taxon>
        <taxon>Actinomycetota</taxon>
        <taxon>Actinomycetes</taxon>
        <taxon>Micromonosporales</taxon>
        <taxon>Micromonosporaceae</taxon>
        <taxon>Actinoplanes</taxon>
    </lineage>
</organism>
<dbReference type="PROSITE" id="PS51186">
    <property type="entry name" value="GNAT"/>
    <property type="match status" value="1"/>
</dbReference>
<dbReference type="InterPro" id="IPR050832">
    <property type="entry name" value="Bact_Acetyltransf"/>
</dbReference>
<evidence type="ECO:0000259" key="3">
    <source>
        <dbReference type="PROSITE" id="PS51186"/>
    </source>
</evidence>
<keyword evidence="5" id="KW-1185">Reference proteome</keyword>
<dbReference type="InterPro" id="IPR016181">
    <property type="entry name" value="Acyl_CoA_acyltransferase"/>
</dbReference>
<protein>
    <submittedName>
        <fullName evidence="4">GNAT family N-acetyltransferase</fullName>
    </submittedName>
</protein>
<dbReference type="Pfam" id="PF00583">
    <property type="entry name" value="Acetyltransf_1"/>
    <property type="match status" value="1"/>
</dbReference>
<gene>
    <name evidence="4" type="ORF">QLQ12_43975</name>
</gene>
<dbReference type="SUPFAM" id="SSF55729">
    <property type="entry name" value="Acyl-CoA N-acyltransferases (Nat)"/>
    <property type="match status" value="1"/>
</dbReference>
<dbReference type="CDD" id="cd04301">
    <property type="entry name" value="NAT_SF"/>
    <property type="match status" value="1"/>
</dbReference>
<evidence type="ECO:0000256" key="2">
    <source>
        <dbReference type="ARBA" id="ARBA00023315"/>
    </source>
</evidence>